<evidence type="ECO:0000256" key="1">
    <source>
        <dbReference type="ARBA" id="ARBA00004496"/>
    </source>
</evidence>
<name>A0A4R6S5G4_LABRH</name>
<dbReference type="SUPFAM" id="SSF52172">
    <property type="entry name" value="CheY-like"/>
    <property type="match status" value="1"/>
</dbReference>
<keyword evidence="4" id="KW-0805">Transcription regulation</keyword>
<organism evidence="11 12">
    <name type="scientific">Labedaea rhizosphaerae</name>
    <dbReference type="NCBI Taxonomy" id="598644"/>
    <lineage>
        <taxon>Bacteria</taxon>
        <taxon>Bacillati</taxon>
        <taxon>Actinomycetota</taxon>
        <taxon>Actinomycetes</taxon>
        <taxon>Pseudonocardiales</taxon>
        <taxon>Pseudonocardiaceae</taxon>
        <taxon>Labedaea</taxon>
    </lineage>
</organism>
<feature type="domain" description="Response regulatory" evidence="9">
    <location>
        <begin position="17"/>
        <end position="131"/>
    </location>
</feature>
<dbReference type="InterPro" id="IPR016032">
    <property type="entry name" value="Sig_transdc_resp-reg_C-effctor"/>
</dbReference>
<feature type="domain" description="OmpR/PhoB-type" evidence="10">
    <location>
        <begin position="138"/>
        <end position="231"/>
    </location>
</feature>
<keyword evidence="12" id="KW-1185">Reference proteome</keyword>
<evidence type="ECO:0000259" key="10">
    <source>
        <dbReference type="PROSITE" id="PS51755"/>
    </source>
</evidence>
<dbReference type="PANTHER" id="PTHR48111:SF22">
    <property type="entry name" value="REGULATOR OF RPOS"/>
    <property type="match status" value="1"/>
</dbReference>
<comment type="caution">
    <text evidence="11">The sequence shown here is derived from an EMBL/GenBank/DDBJ whole genome shotgun (WGS) entry which is preliminary data.</text>
</comment>
<dbReference type="EMBL" id="SNXZ01000005">
    <property type="protein sequence ID" value="TDP94992.1"/>
    <property type="molecule type" value="Genomic_DNA"/>
</dbReference>
<evidence type="ECO:0000256" key="8">
    <source>
        <dbReference type="PROSITE-ProRule" id="PRU01091"/>
    </source>
</evidence>
<dbReference type="CDD" id="cd00383">
    <property type="entry name" value="trans_reg_C"/>
    <property type="match status" value="1"/>
</dbReference>
<dbReference type="Proteomes" id="UP000295444">
    <property type="component" value="Unassembled WGS sequence"/>
</dbReference>
<evidence type="ECO:0000256" key="7">
    <source>
        <dbReference type="PROSITE-ProRule" id="PRU00169"/>
    </source>
</evidence>
<keyword evidence="6" id="KW-0804">Transcription</keyword>
<keyword evidence="5 8" id="KW-0238">DNA-binding</keyword>
<gene>
    <name evidence="11" type="ORF">EV186_105224</name>
</gene>
<dbReference type="Gene3D" id="6.10.250.690">
    <property type="match status" value="1"/>
</dbReference>
<dbReference type="GO" id="GO:0005829">
    <property type="term" value="C:cytosol"/>
    <property type="evidence" value="ECO:0007669"/>
    <property type="project" value="TreeGrafter"/>
</dbReference>
<evidence type="ECO:0000256" key="2">
    <source>
        <dbReference type="ARBA" id="ARBA00022553"/>
    </source>
</evidence>
<evidence type="ECO:0000256" key="5">
    <source>
        <dbReference type="ARBA" id="ARBA00023125"/>
    </source>
</evidence>
<feature type="DNA-binding region" description="OmpR/PhoB-type" evidence="8">
    <location>
        <begin position="138"/>
        <end position="231"/>
    </location>
</feature>
<keyword evidence="2 7" id="KW-0597">Phosphoprotein</keyword>
<protein>
    <submittedName>
        <fullName evidence="11">Two-component system response regulator QseB</fullName>
    </submittedName>
</protein>
<dbReference type="AlphaFoldDB" id="A0A4R6S5G4"/>
<dbReference type="Pfam" id="PF00072">
    <property type="entry name" value="Response_reg"/>
    <property type="match status" value="1"/>
</dbReference>
<dbReference type="GO" id="GO:0032993">
    <property type="term" value="C:protein-DNA complex"/>
    <property type="evidence" value="ECO:0007669"/>
    <property type="project" value="TreeGrafter"/>
</dbReference>
<reference evidence="11 12" key="1">
    <citation type="submission" date="2019-03" db="EMBL/GenBank/DDBJ databases">
        <title>Genomic Encyclopedia of Type Strains, Phase IV (KMG-IV): sequencing the most valuable type-strain genomes for metagenomic binning, comparative biology and taxonomic classification.</title>
        <authorList>
            <person name="Goeker M."/>
        </authorList>
    </citation>
    <scope>NUCLEOTIDE SEQUENCE [LARGE SCALE GENOMIC DNA]</scope>
    <source>
        <strain evidence="11 12">DSM 45361</strain>
    </source>
</reference>
<dbReference type="GO" id="GO:0000976">
    <property type="term" value="F:transcription cis-regulatory region binding"/>
    <property type="evidence" value="ECO:0007669"/>
    <property type="project" value="TreeGrafter"/>
</dbReference>
<feature type="modified residue" description="4-aspartylphosphate" evidence="7">
    <location>
        <position position="66"/>
    </location>
</feature>
<evidence type="ECO:0000313" key="11">
    <source>
        <dbReference type="EMBL" id="TDP94992.1"/>
    </source>
</evidence>
<dbReference type="Gene3D" id="3.40.50.2300">
    <property type="match status" value="1"/>
</dbReference>
<dbReference type="SMART" id="SM00448">
    <property type="entry name" value="REC"/>
    <property type="match status" value="1"/>
</dbReference>
<evidence type="ECO:0000256" key="3">
    <source>
        <dbReference type="ARBA" id="ARBA00023012"/>
    </source>
</evidence>
<evidence type="ECO:0000259" key="9">
    <source>
        <dbReference type="PROSITE" id="PS50110"/>
    </source>
</evidence>
<dbReference type="PROSITE" id="PS51755">
    <property type="entry name" value="OMPR_PHOB"/>
    <property type="match status" value="1"/>
</dbReference>
<dbReference type="GO" id="GO:0006355">
    <property type="term" value="P:regulation of DNA-templated transcription"/>
    <property type="evidence" value="ECO:0007669"/>
    <property type="project" value="InterPro"/>
</dbReference>
<evidence type="ECO:0000256" key="6">
    <source>
        <dbReference type="ARBA" id="ARBA00023163"/>
    </source>
</evidence>
<dbReference type="SMART" id="SM00862">
    <property type="entry name" value="Trans_reg_C"/>
    <property type="match status" value="1"/>
</dbReference>
<dbReference type="InterPro" id="IPR039420">
    <property type="entry name" value="WalR-like"/>
</dbReference>
<accession>A0A4R6S5G4</accession>
<comment type="subcellular location">
    <subcellularLocation>
        <location evidence="1">Cytoplasm</location>
    </subcellularLocation>
</comment>
<proteinExistence type="predicted"/>
<dbReference type="InterPro" id="IPR011006">
    <property type="entry name" value="CheY-like_superfamily"/>
</dbReference>
<dbReference type="SUPFAM" id="SSF46894">
    <property type="entry name" value="C-terminal effector domain of the bipartite response regulators"/>
    <property type="match status" value="1"/>
</dbReference>
<dbReference type="InterPro" id="IPR001789">
    <property type="entry name" value="Sig_transdc_resp-reg_receiver"/>
</dbReference>
<keyword evidence="3" id="KW-0902">Two-component regulatory system</keyword>
<sequence>MVSTMQGASSSSPTGHRVLLVEDDSELVESLSLALRDEGYAVDVALDGQRGLHLGLTRPYDVLVIDRRLPTLDGLDLLKRLRSKAVRTRALFLTALGTVHDKIDGLDAGADDYLVKPFDLDELSARLRALCRRAQEASELLRIGDGHLDLARREAVLADGTRVPLSTREFELLRELAARPTVVHTRSTLRRSVFGEASAPSIVDTYVYYLRAKVGRSAVRTVRGLGYRLGTL</sequence>
<dbReference type="InterPro" id="IPR001867">
    <property type="entry name" value="OmpR/PhoB-type_DNA-bd"/>
</dbReference>
<dbReference type="InterPro" id="IPR036388">
    <property type="entry name" value="WH-like_DNA-bd_sf"/>
</dbReference>
<dbReference type="Gene3D" id="1.10.10.10">
    <property type="entry name" value="Winged helix-like DNA-binding domain superfamily/Winged helix DNA-binding domain"/>
    <property type="match status" value="1"/>
</dbReference>
<dbReference type="Pfam" id="PF00486">
    <property type="entry name" value="Trans_reg_C"/>
    <property type="match status" value="1"/>
</dbReference>
<evidence type="ECO:0000256" key="4">
    <source>
        <dbReference type="ARBA" id="ARBA00023015"/>
    </source>
</evidence>
<dbReference type="GO" id="GO:0000156">
    <property type="term" value="F:phosphorelay response regulator activity"/>
    <property type="evidence" value="ECO:0007669"/>
    <property type="project" value="TreeGrafter"/>
</dbReference>
<dbReference type="PROSITE" id="PS50110">
    <property type="entry name" value="RESPONSE_REGULATORY"/>
    <property type="match status" value="1"/>
</dbReference>
<dbReference type="PANTHER" id="PTHR48111">
    <property type="entry name" value="REGULATOR OF RPOS"/>
    <property type="match status" value="1"/>
</dbReference>
<evidence type="ECO:0000313" key="12">
    <source>
        <dbReference type="Proteomes" id="UP000295444"/>
    </source>
</evidence>